<gene>
    <name evidence="2" type="ORF">H9962_04325</name>
</gene>
<name>A0A9D2KM13_9BACT</name>
<feature type="chain" id="PRO_5038481506" evidence="1">
    <location>
        <begin position="24"/>
        <end position="76"/>
    </location>
</feature>
<evidence type="ECO:0000313" key="3">
    <source>
        <dbReference type="Proteomes" id="UP000824225"/>
    </source>
</evidence>
<dbReference type="AlphaFoldDB" id="A0A9D2KM13"/>
<feature type="signal peptide" evidence="1">
    <location>
        <begin position="1"/>
        <end position="23"/>
    </location>
</feature>
<accession>A0A9D2KM13</accession>
<dbReference type="EMBL" id="DXAN01000013">
    <property type="protein sequence ID" value="HJA08402.1"/>
    <property type="molecule type" value="Genomic_DNA"/>
</dbReference>
<proteinExistence type="predicted"/>
<comment type="caution">
    <text evidence="2">The sequence shown here is derived from an EMBL/GenBank/DDBJ whole genome shotgun (WGS) entry which is preliminary data.</text>
</comment>
<reference evidence="2" key="2">
    <citation type="submission" date="2021-04" db="EMBL/GenBank/DDBJ databases">
        <authorList>
            <person name="Gilroy R."/>
        </authorList>
    </citation>
    <scope>NUCLEOTIDE SEQUENCE</scope>
    <source>
        <strain evidence="2">CHK186-16707</strain>
    </source>
</reference>
<keyword evidence="1" id="KW-0732">Signal</keyword>
<sequence>MKKSFVAFALCGLTLGVAGTASASDGSSTHSTLPQDKMVQPWEMNLQDNVAAKAVLDRQETGIDYGTEMLGDIDWR</sequence>
<evidence type="ECO:0000313" key="2">
    <source>
        <dbReference type="EMBL" id="HJA08402.1"/>
    </source>
</evidence>
<dbReference type="Proteomes" id="UP000824225">
    <property type="component" value="Unassembled WGS sequence"/>
</dbReference>
<reference evidence="2" key="1">
    <citation type="journal article" date="2021" name="PeerJ">
        <title>Extensive microbial diversity within the chicken gut microbiome revealed by metagenomics and culture.</title>
        <authorList>
            <person name="Gilroy R."/>
            <person name="Ravi A."/>
            <person name="Getino M."/>
            <person name="Pursley I."/>
            <person name="Horton D.L."/>
            <person name="Alikhan N.F."/>
            <person name="Baker D."/>
            <person name="Gharbi K."/>
            <person name="Hall N."/>
            <person name="Watson M."/>
            <person name="Adriaenssens E.M."/>
            <person name="Foster-Nyarko E."/>
            <person name="Jarju S."/>
            <person name="Secka A."/>
            <person name="Antonio M."/>
            <person name="Oren A."/>
            <person name="Chaudhuri R.R."/>
            <person name="La Ragione R."/>
            <person name="Hildebrand F."/>
            <person name="Pallen M.J."/>
        </authorList>
    </citation>
    <scope>NUCLEOTIDE SEQUENCE</scope>
    <source>
        <strain evidence="2">CHK186-16707</strain>
    </source>
</reference>
<organism evidence="2 3">
    <name type="scientific">Candidatus Mailhella merdigallinarum</name>
    <dbReference type="NCBI Taxonomy" id="2838658"/>
    <lineage>
        <taxon>Bacteria</taxon>
        <taxon>Pseudomonadati</taxon>
        <taxon>Thermodesulfobacteriota</taxon>
        <taxon>Desulfovibrionia</taxon>
        <taxon>Desulfovibrionales</taxon>
        <taxon>Desulfovibrionaceae</taxon>
        <taxon>Mailhella</taxon>
    </lineage>
</organism>
<protein>
    <submittedName>
        <fullName evidence="2">Uncharacterized protein</fullName>
    </submittedName>
</protein>
<evidence type="ECO:0000256" key="1">
    <source>
        <dbReference type="SAM" id="SignalP"/>
    </source>
</evidence>